<keyword evidence="1" id="KW-0812">Transmembrane</keyword>
<dbReference type="PROSITE" id="PS51257">
    <property type="entry name" value="PROKAR_LIPOPROTEIN"/>
    <property type="match status" value="1"/>
</dbReference>
<feature type="transmembrane region" description="Helical" evidence="1">
    <location>
        <begin position="257"/>
        <end position="276"/>
    </location>
</feature>
<keyword evidence="1" id="KW-0472">Membrane</keyword>
<dbReference type="AlphaFoldDB" id="A0A8W7PZG7"/>
<organism evidence="2">
    <name type="scientific">Anopheles coluzzii</name>
    <name type="common">African malaria mosquito</name>
    <dbReference type="NCBI Taxonomy" id="1518534"/>
    <lineage>
        <taxon>Eukaryota</taxon>
        <taxon>Metazoa</taxon>
        <taxon>Ecdysozoa</taxon>
        <taxon>Arthropoda</taxon>
        <taxon>Hexapoda</taxon>
        <taxon>Insecta</taxon>
        <taxon>Pterygota</taxon>
        <taxon>Neoptera</taxon>
        <taxon>Endopterygota</taxon>
        <taxon>Diptera</taxon>
        <taxon>Nematocera</taxon>
        <taxon>Culicoidea</taxon>
        <taxon>Culicidae</taxon>
        <taxon>Anophelinae</taxon>
        <taxon>Anopheles</taxon>
    </lineage>
</organism>
<reference evidence="2" key="1">
    <citation type="submission" date="2022-08" db="UniProtKB">
        <authorList>
            <consortium name="EnsemblMetazoa"/>
        </authorList>
    </citation>
    <scope>IDENTIFICATION</scope>
</reference>
<name>A0A8W7PZG7_ANOCL</name>
<protein>
    <submittedName>
        <fullName evidence="2">Uncharacterized protein</fullName>
    </submittedName>
</protein>
<proteinExistence type="predicted"/>
<evidence type="ECO:0000256" key="1">
    <source>
        <dbReference type="SAM" id="Phobius"/>
    </source>
</evidence>
<dbReference type="EnsemblMetazoa" id="ACOM040323-RA">
    <property type="protein sequence ID" value="ACOM040323-PA.1"/>
    <property type="gene ID" value="ACOM040323"/>
</dbReference>
<evidence type="ECO:0000313" key="2">
    <source>
        <dbReference type="EnsemblMetazoa" id="ACOM040323-PA.1"/>
    </source>
</evidence>
<dbReference type="Proteomes" id="UP000075882">
    <property type="component" value="Unassembled WGS sequence"/>
</dbReference>
<keyword evidence="1" id="KW-1133">Transmembrane helix</keyword>
<accession>A0A8W7PZG7</accession>
<sequence length="292" mass="31081">MVHYKFQDRLPVTASLLPGSGPPAPTAAGCLRFGSSGFMAGKSSTSLMLFESVRNMVSRSMPMPQPPVGGRPYSSAVQKFSSTSWASSSPAALWGSMCRHGDSSLIRRAIADSSPFFVLPGTPVTPMMSPRRNRAVSSKNSCSLSYAFAFAITCSFRPSPRRSKKISLTPDSRIACTRPATLTVTSSSVSPSCSPLYRSMNSPSETVTLNLCGYGCVSGLFFSSATAALRSLKYSFGEISSRFSLAGCFLSTCPPSVAWAAAALFSCFSFSFASALSRRFSSLEGNEKQSKH</sequence>